<proteinExistence type="inferred from homology"/>
<feature type="region of interest" description="LID" evidence="10">
    <location>
        <begin position="109"/>
        <end position="119"/>
    </location>
</feature>
<dbReference type="InterPro" id="IPR020618">
    <property type="entry name" value="Adenyl_kinase_AK6"/>
</dbReference>
<feature type="binding site" evidence="10">
    <location>
        <position position="18"/>
    </location>
    <ligand>
        <name>ATP</name>
        <dbReference type="ChEBI" id="CHEBI:30616"/>
    </ligand>
</feature>
<dbReference type="GO" id="GO:0005634">
    <property type="term" value="C:nucleus"/>
    <property type="evidence" value="ECO:0007669"/>
    <property type="project" value="UniProtKB-SubCell"/>
</dbReference>
<dbReference type="PANTHER" id="PTHR12595:SF0">
    <property type="entry name" value="ADENYLATE KINASE ISOENZYME 6"/>
    <property type="match status" value="1"/>
</dbReference>
<comment type="catalytic activity">
    <reaction evidence="1 10">
        <text>AMP + ATP = 2 ADP</text>
        <dbReference type="Rhea" id="RHEA:12973"/>
        <dbReference type="ChEBI" id="CHEBI:30616"/>
        <dbReference type="ChEBI" id="CHEBI:456215"/>
        <dbReference type="ChEBI" id="CHEBI:456216"/>
        <dbReference type="EC" id="2.7.4.3"/>
    </reaction>
</comment>
<keyword evidence="4 10" id="KW-0698">rRNA processing</keyword>
<feature type="binding site" evidence="10">
    <location>
        <position position="110"/>
    </location>
    <ligand>
        <name>ATP</name>
        <dbReference type="ChEBI" id="CHEBI:30616"/>
    </ligand>
</feature>
<dbReference type="HAMAP" id="MF_00039">
    <property type="entry name" value="Adenylate_kinase_AK6"/>
    <property type="match status" value="1"/>
</dbReference>
<dbReference type="GO" id="GO:0016887">
    <property type="term" value="F:ATP hydrolysis activity"/>
    <property type="evidence" value="ECO:0007669"/>
    <property type="project" value="UniProtKB-UniRule"/>
</dbReference>
<comment type="catalytic activity">
    <reaction evidence="10">
        <text>ATP + H2O = ADP + phosphate + H(+)</text>
        <dbReference type="Rhea" id="RHEA:13065"/>
        <dbReference type="ChEBI" id="CHEBI:15377"/>
        <dbReference type="ChEBI" id="CHEBI:15378"/>
        <dbReference type="ChEBI" id="CHEBI:30616"/>
        <dbReference type="ChEBI" id="CHEBI:43474"/>
        <dbReference type="ChEBI" id="CHEBI:456216"/>
    </reaction>
</comment>
<evidence type="ECO:0000256" key="1">
    <source>
        <dbReference type="ARBA" id="ARBA00000582"/>
    </source>
</evidence>
<dbReference type="GO" id="GO:0004017">
    <property type="term" value="F:AMP kinase activity"/>
    <property type="evidence" value="ECO:0007669"/>
    <property type="project" value="UniProtKB-UniRule"/>
</dbReference>
<dbReference type="GO" id="GO:0006364">
    <property type="term" value="P:rRNA processing"/>
    <property type="evidence" value="ECO:0007669"/>
    <property type="project" value="UniProtKB-KW"/>
</dbReference>
<feature type="binding site" evidence="10">
    <location>
        <position position="14"/>
    </location>
    <ligand>
        <name>ATP</name>
        <dbReference type="ChEBI" id="CHEBI:30616"/>
    </ligand>
</feature>
<comment type="subcellular location">
    <subcellularLocation>
        <location evidence="10">Cytoplasm</location>
    </subcellularLocation>
    <subcellularLocation>
        <location evidence="10">Nucleus</location>
    </subcellularLocation>
</comment>
<dbReference type="Proteomes" id="UP000250140">
    <property type="component" value="Unassembled WGS sequence"/>
</dbReference>
<evidence type="ECO:0000256" key="9">
    <source>
        <dbReference type="ARBA" id="ARBA00023242"/>
    </source>
</evidence>
<evidence type="ECO:0000313" key="12">
    <source>
        <dbReference type="Proteomes" id="UP000250140"/>
    </source>
</evidence>
<keyword evidence="6 10" id="KW-0547">Nucleotide-binding</keyword>
<keyword evidence="5 10" id="KW-0808">Transferase</keyword>
<dbReference type="InterPro" id="IPR027417">
    <property type="entry name" value="P-loop_NTPase"/>
</dbReference>
<feature type="binding site" evidence="10">
    <location>
        <position position="17"/>
    </location>
    <ligand>
        <name>ATP</name>
        <dbReference type="ChEBI" id="CHEBI:30616"/>
    </ligand>
</feature>
<dbReference type="FunFam" id="3.40.50.300:FF:000372">
    <property type="entry name" value="Adenylate kinase isoenzyme 6 homolog"/>
    <property type="match status" value="1"/>
</dbReference>
<dbReference type="GO" id="GO:0042274">
    <property type="term" value="P:ribosomal small subunit biogenesis"/>
    <property type="evidence" value="ECO:0007669"/>
    <property type="project" value="UniProtKB-UniRule"/>
</dbReference>
<sequence length="176" mass="19966">MRTNPNIVITGTPGVGKTTHAELLARNMALKHLPINQIAKEQDCYEGWDDELQTWIVDEDKLLDALEPLVASGGCILDWHACDLFPQRWVDLVVVIRCDSTTLFDRLTARGYSGKKLDENMDAEIMQVLLEEAKEGYDEEIVVELHSEVAEDVEQNVERIEKWIEAWKESKNEGGA</sequence>
<evidence type="ECO:0000256" key="2">
    <source>
        <dbReference type="ARBA" id="ARBA00022490"/>
    </source>
</evidence>
<dbReference type="PANTHER" id="PTHR12595">
    <property type="entry name" value="POS9-ACTIVATING FACTOR FAP7-RELATED"/>
    <property type="match status" value="1"/>
</dbReference>
<evidence type="ECO:0000256" key="10">
    <source>
        <dbReference type="HAMAP-Rule" id="MF_03173"/>
    </source>
</evidence>
<comment type="similarity">
    <text evidence="10">Belongs to the adenylate kinase family. AK6 subfamily.</text>
</comment>
<evidence type="ECO:0000256" key="5">
    <source>
        <dbReference type="ARBA" id="ARBA00022679"/>
    </source>
</evidence>
<feature type="region of interest" description="NMPbind" evidence="10">
    <location>
        <begin position="34"/>
        <end position="57"/>
    </location>
</feature>
<dbReference type="GO" id="GO:0005524">
    <property type="term" value="F:ATP binding"/>
    <property type="evidence" value="ECO:0007669"/>
    <property type="project" value="UniProtKB-KW"/>
</dbReference>
<keyword evidence="3 10" id="KW-0690">Ribosome biogenesis</keyword>
<keyword evidence="7 10" id="KW-0418">Kinase</keyword>
<name>A0A8E2F3A4_9PEZI</name>
<feature type="binding site" evidence="10">
    <location>
        <position position="19"/>
    </location>
    <ligand>
        <name>ATP</name>
        <dbReference type="ChEBI" id="CHEBI:30616"/>
    </ligand>
</feature>
<gene>
    <name evidence="11" type="ORF">AOQ84DRAFT_338634</name>
</gene>
<protein>
    <recommendedName>
        <fullName evidence="10">Adenylate kinase isoenzyme 6 homolog</fullName>
        <shortName evidence="10">AK6</shortName>
        <ecNumber evidence="10">2.7.4.3</ecNumber>
    </recommendedName>
    <alternativeName>
        <fullName evidence="10">Dual activity adenylate kinase/ATPase</fullName>
        <shortName evidence="10">AK/ATPase</shortName>
    </alternativeName>
</protein>
<evidence type="ECO:0000256" key="3">
    <source>
        <dbReference type="ARBA" id="ARBA00022517"/>
    </source>
</evidence>
<dbReference type="EMBL" id="KV749384">
    <property type="protein sequence ID" value="OCL09654.1"/>
    <property type="molecule type" value="Genomic_DNA"/>
</dbReference>
<dbReference type="GO" id="GO:0005737">
    <property type="term" value="C:cytoplasm"/>
    <property type="evidence" value="ECO:0007669"/>
    <property type="project" value="UniProtKB-SubCell"/>
</dbReference>
<dbReference type="SUPFAM" id="SSF52540">
    <property type="entry name" value="P-loop containing nucleoside triphosphate hydrolases"/>
    <property type="match status" value="1"/>
</dbReference>
<evidence type="ECO:0000313" key="11">
    <source>
        <dbReference type="EMBL" id="OCL09654.1"/>
    </source>
</evidence>
<organism evidence="11 12">
    <name type="scientific">Glonium stellatum</name>
    <dbReference type="NCBI Taxonomy" id="574774"/>
    <lineage>
        <taxon>Eukaryota</taxon>
        <taxon>Fungi</taxon>
        <taxon>Dikarya</taxon>
        <taxon>Ascomycota</taxon>
        <taxon>Pezizomycotina</taxon>
        <taxon>Dothideomycetes</taxon>
        <taxon>Pleosporomycetidae</taxon>
        <taxon>Gloniales</taxon>
        <taxon>Gloniaceae</taxon>
        <taxon>Glonium</taxon>
    </lineage>
</organism>
<keyword evidence="9 10" id="KW-0539">Nucleus</keyword>
<dbReference type="Pfam" id="PF13238">
    <property type="entry name" value="AAA_18"/>
    <property type="match status" value="1"/>
</dbReference>
<evidence type="ECO:0000256" key="4">
    <source>
        <dbReference type="ARBA" id="ARBA00022552"/>
    </source>
</evidence>
<evidence type="ECO:0000256" key="8">
    <source>
        <dbReference type="ARBA" id="ARBA00022840"/>
    </source>
</evidence>
<reference evidence="11 12" key="1">
    <citation type="journal article" date="2016" name="Nat. Commun.">
        <title>Ectomycorrhizal ecology is imprinted in the genome of the dominant symbiotic fungus Cenococcum geophilum.</title>
        <authorList>
            <consortium name="DOE Joint Genome Institute"/>
            <person name="Peter M."/>
            <person name="Kohler A."/>
            <person name="Ohm R.A."/>
            <person name="Kuo A."/>
            <person name="Krutzmann J."/>
            <person name="Morin E."/>
            <person name="Arend M."/>
            <person name="Barry K.W."/>
            <person name="Binder M."/>
            <person name="Choi C."/>
            <person name="Clum A."/>
            <person name="Copeland A."/>
            <person name="Grisel N."/>
            <person name="Haridas S."/>
            <person name="Kipfer T."/>
            <person name="LaButti K."/>
            <person name="Lindquist E."/>
            <person name="Lipzen A."/>
            <person name="Maire R."/>
            <person name="Meier B."/>
            <person name="Mihaltcheva S."/>
            <person name="Molinier V."/>
            <person name="Murat C."/>
            <person name="Poggeler S."/>
            <person name="Quandt C.A."/>
            <person name="Sperisen C."/>
            <person name="Tritt A."/>
            <person name="Tisserant E."/>
            <person name="Crous P.W."/>
            <person name="Henrissat B."/>
            <person name="Nehls U."/>
            <person name="Egli S."/>
            <person name="Spatafora J.W."/>
            <person name="Grigoriev I.V."/>
            <person name="Martin F.M."/>
        </authorList>
    </citation>
    <scope>NUCLEOTIDE SEQUENCE [LARGE SCALE GENOMIC DNA]</scope>
    <source>
        <strain evidence="11 12">CBS 207.34</strain>
    </source>
</reference>
<keyword evidence="2 10" id="KW-0963">Cytoplasm</keyword>
<evidence type="ECO:0000256" key="6">
    <source>
        <dbReference type="ARBA" id="ARBA00022741"/>
    </source>
</evidence>
<comment type="subunit">
    <text evidence="10">Interacts with small ribosomal subunit protein uS11. Not a structural component of 43S pre-ribosomes, but transiently interacts with them by binding to uS11.</text>
</comment>
<dbReference type="AlphaFoldDB" id="A0A8E2F3A4"/>
<keyword evidence="12" id="KW-1185">Reference proteome</keyword>
<accession>A0A8E2F3A4</accession>
<evidence type="ECO:0000256" key="7">
    <source>
        <dbReference type="ARBA" id="ARBA00022777"/>
    </source>
</evidence>
<feature type="binding site" evidence="10">
    <location>
        <position position="16"/>
    </location>
    <ligand>
        <name>ATP</name>
        <dbReference type="ChEBI" id="CHEBI:30616"/>
    </ligand>
</feature>
<comment type="caution">
    <text evidence="10">Lacks conserved residue(s) required for the propagation of feature annotation.</text>
</comment>
<dbReference type="OrthoDB" id="10251185at2759"/>
<keyword evidence="11" id="KW-0378">Hydrolase</keyword>
<dbReference type="EC" id="2.7.4.3" evidence="10"/>
<dbReference type="Gene3D" id="3.40.50.300">
    <property type="entry name" value="P-loop containing nucleotide triphosphate hydrolases"/>
    <property type="match status" value="1"/>
</dbReference>
<keyword evidence="8 10" id="KW-0067">ATP-binding</keyword>
<comment type="function">
    <text evidence="10">Broad-specificity nucleoside monophosphate (NMP) kinase that catalyzes the reversible transfer of the terminal phosphate group between nucleoside triphosphates and monophosphates. Has also ATPase activity. Involved in the late cytoplasmic maturation steps of the 40S ribosomal particles, specifically 18S rRNA maturation. While NMP activity is not required for ribosome maturation, ATPase activity is. Associates transiently with small ribosomal subunit protein uS11. ATP hydrolysis breaks the interaction with uS11. May temporarily remove uS11 from the ribosome to enable a conformational change of the ribosomal RNA that is needed for the final maturation step of the small ribosomal subunit. Its NMP activity may have a role in nuclear energy homeostasis.</text>
</comment>